<dbReference type="InterPro" id="IPR052895">
    <property type="entry name" value="HetReg/Transcr_Mod"/>
</dbReference>
<keyword evidence="3" id="KW-1185">Reference proteome</keyword>
<evidence type="ECO:0000313" key="2">
    <source>
        <dbReference type="EMBL" id="KAK8880097.1"/>
    </source>
</evidence>
<accession>A0ABR2JNZ8</accession>
<dbReference type="Pfam" id="PF06985">
    <property type="entry name" value="HET"/>
    <property type="match status" value="1"/>
</dbReference>
<dbReference type="PANTHER" id="PTHR24148">
    <property type="entry name" value="ANKYRIN REPEAT DOMAIN-CONTAINING PROTEIN 39 HOMOLOG-RELATED"/>
    <property type="match status" value="1"/>
</dbReference>
<reference evidence="2 3" key="1">
    <citation type="journal article" date="2024" name="IMA Fungus">
        <title>Apiospora arundinis, a panoply of carbohydrate-active enzymes and secondary metabolites.</title>
        <authorList>
            <person name="Sorensen T."/>
            <person name="Petersen C."/>
            <person name="Muurmann A.T."/>
            <person name="Christiansen J.V."/>
            <person name="Brundto M.L."/>
            <person name="Overgaard C.K."/>
            <person name="Boysen A.T."/>
            <person name="Wollenberg R.D."/>
            <person name="Larsen T.O."/>
            <person name="Sorensen J.L."/>
            <person name="Nielsen K.L."/>
            <person name="Sondergaard T.E."/>
        </authorList>
    </citation>
    <scope>NUCLEOTIDE SEQUENCE [LARGE SCALE GENOMIC DNA]</scope>
    <source>
        <strain evidence="2 3">AAU 773</strain>
    </source>
</reference>
<dbReference type="InterPro" id="IPR010730">
    <property type="entry name" value="HET"/>
</dbReference>
<protein>
    <submittedName>
        <fullName evidence="2">Heterokaryon incompatibility protein-domain-containing protein</fullName>
    </submittedName>
</protein>
<dbReference type="PANTHER" id="PTHR24148:SF64">
    <property type="entry name" value="HETEROKARYON INCOMPATIBILITY DOMAIN-CONTAINING PROTEIN"/>
    <property type="match status" value="1"/>
</dbReference>
<organism evidence="2 3">
    <name type="scientific">Apiospora arundinis</name>
    <dbReference type="NCBI Taxonomy" id="335852"/>
    <lineage>
        <taxon>Eukaryota</taxon>
        <taxon>Fungi</taxon>
        <taxon>Dikarya</taxon>
        <taxon>Ascomycota</taxon>
        <taxon>Pezizomycotina</taxon>
        <taxon>Sordariomycetes</taxon>
        <taxon>Xylariomycetidae</taxon>
        <taxon>Amphisphaeriales</taxon>
        <taxon>Apiosporaceae</taxon>
        <taxon>Apiospora</taxon>
    </lineage>
</organism>
<dbReference type="EMBL" id="JAPCWZ010000001">
    <property type="protein sequence ID" value="KAK8880097.1"/>
    <property type="molecule type" value="Genomic_DNA"/>
</dbReference>
<proteinExistence type="predicted"/>
<evidence type="ECO:0000259" key="1">
    <source>
        <dbReference type="Pfam" id="PF06985"/>
    </source>
</evidence>
<feature type="domain" description="Heterokaryon incompatibility" evidence="1">
    <location>
        <begin position="47"/>
        <end position="224"/>
    </location>
</feature>
<dbReference type="Proteomes" id="UP001390339">
    <property type="component" value="Unassembled WGS sequence"/>
</dbReference>
<evidence type="ECO:0000313" key="3">
    <source>
        <dbReference type="Proteomes" id="UP001390339"/>
    </source>
</evidence>
<gene>
    <name evidence="2" type="ORF">PGQ11_001391</name>
</gene>
<comment type="caution">
    <text evidence="2">The sequence shown here is derived from an EMBL/GenBank/DDBJ whole genome shotgun (WGS) entry which is preliminary data.</text>
</comment>
<name>A0ABR2JNZ8_9PEZI</name>
<sequence>MVETFRHIPLQSEDSIRVLDLLPSSRRDAPVQCHIRQVGLSQARDNYEALSYVWGDPKGSRPVLCDGRQLLVTPNCHDAMVRLRRRFRVRTLWIDAICIDQSSAEDGTRERNHQVKQMGDIYQHASTVLVWLGMEGLEIPFKYWLLVYAAFVAGAMYTSHIYSSSTAVGAIARFKDKLKDIVKDILWEPSYYLDVNLKKYEDRHRTLTKIGENQWFTRVWTIQECAFSRSCVLVSGTKTMRWLTLCFISNVMKGALNEDSKLYLRSTVTKIQSRRFAQKLAFRGQGGSGQLLDGSTERSLEFLKVVRNLDSKLPHDKVYGVYSIFRKMNVQLPDPDYSEPLEDVIENLTRAFISTLKNLDLITSGLPSTEPQERPSWVPDYLVPERRPDMASHPDSDLVQYPDRSGSIKLFEPAYFRHPYDASSGSTAFVSPERRPGRLVVRGKKIDSLATVLVCATEQSGDCDLAADFPEFIRLCREWCRAWPATANSSEEIASSPFLVWNYKETELIGIFFAWKDAMLYPDCSEAMRREIEAAPSSGTKTDPVDKIIYSLDLKSGYEPGRFMAGFFQRGLNRTANWAFVATSSGLRGRAYHTCREGDELWLLAGSRAPVVLRKAADGYRYIAPAYFYDLREGQLWPENEEELETLTLV</sequence>